<name>A0A7J5BRN7_9MICO</name>
<protein>
    <submittedName>
        <fullName evidence="4">TIM barrel protein</fullName>
    </submittedName>
</protein>
<dbReference type="RefSeq" id="WP_158040693.1">
    <property type="nucleotide sequence ID" value="NZ_JACCFV010000001.1"/>
</dbReference>
<evidence type="ECO:0000313" key="5">
    <source>
        <dbReference type="Proteomes" id="UP000467240"/>
    </source>
</evidence>
<organism evidence="4 5">
    <name type="scientific">Pseudoclavibacter chungangensis</name>
    <dbReference type="NCBI Taxonomy" id="587635"/>
    <lineage>
        <taxon>Bacteria</taxon>
        <taxon>Bacillati</taxon>
        <taxon>Actinomycetota</taxon>
        <taxon>Actinomycetes</taxon>
        <taxon>Micrococcales</taxon>
        <taxon>Microbacteriaceae</taxon>
        <taxon>Pseudoclavibacter</taxon>
    </lineage>
</organism>
<dbReference type="Proteomes" id="UP000467240">
    <property type="component" value="Unassembled WGS sequence"/>
</dbReference>
<dbReference type="Gene3D" id="3.20.20.150">
    <property type="entry name" value="Divalent-metal-dependent TIM barrel enzymes"/>
    <property type="match status" value="1"/>
</dbReference>
<feature type="compositionally biased region" description="Basic and acidic residues" evidence="2">
    <location>
        <begin position="387"/>
        <end position="408"/>
    </location>
</feature>
<dbReference type="PANTHER" id="PTHR12110:SF21">
    <property type="entry name" value="XYLOSE ISOMERASE-LIKE TIM BARREL DOMAIN-CONTAINING PROTEIN"/>
    <property type="match status" value="1"/>
</dbReference>
<evidence type="ECO:0000259" key="3">
    <source>
        <dbReference type="Pfam" id="PF01261"/>
    </source>
</evidence>
<feature type="region of interest" description="Disordered" evidence="2">
    <location>
        <begin position="327"/>
        <end position="409"/>
    </location>
</feature>
<gene>
    <name evidence="4" type="ORF">F8O01_09830</name>
</gene>
<reference evidence="4 5" key="1">
    <citation type="submission" date="2019-09" db="EMBL/GenBank/DDBJ databases">
        <title>Phylogeny of genus Pseudoclavibacter and closely related genus.</title>
        <authorList>
            <person name="Li Y."/>
        </authorList>
    </citation>
    <scope>NUCLEOTIDE SEQUENCE [LARGE SCALE GENOMIC DNA]</scope>
    <source>
        <strain evidence="4 5">DSM 23821</strain>
    </source>
</reference>
<dbReference type="AlphaFoldDB" id="A0A7J5BRN7"/>
<evidence type="ECO:0000313" key="4">
    <source>
        <dbReference type="EMBL" id="KAB1656679.1"/>
    </source>
</evidence>
<dbReference type="SUPFAM" id="SSF51658">
    <property type="entry name" value="Xylose isomerase-like"/>
    <property type="match status" value="1"/>
</dbReference>
<evidence type="ECO:0000256" key="1">
    <source>
        <dbReference type="ARBA" id="ARBA00023277"/>
    </source>
</evidence>
<feature type="compositionally biased region" description="Low complexity" evidence="2">
    <location>
        <begin position="364"/>
        <end position="374"/>
    </location>
</feature>
<dbReference type="EMBL" id="WBJZ01000011">
    <property type="protein sequence ID" value="KAB1656679.1"/>
    <property type="molecule type" value="Genomic_DNA"/>
</dbReference>
<keyword evidence="5" id="KW-1185">Reference proteome</keyword>
<dbReference type="InterPro" id="IPR013022">
    <property type="entry name" value="Xyl_isomerase-like_TIM-brl"/>
</dbReference>
<dbReference type="InterPro" id="IPR036237">
    <property type="entry name" value="Xyl_isomerase-like_sf"/>
</dbReference>
<feature type="domain" description="Xylose isomerase-like TIM barrel" evidence="3">
    <location>
        <begin position="100"/>
        <end position="289"/>
    </location>
</feature>
<evidence type="ECO:0000256" key="2">
    <source>
        <dbReference type="SAM" id="MobiDB-lite"/>
    </source>
</evidence>
<dbReference type="PANTHER" id="PTHR12110">
    <property type="entry name" value="HYDROXYPYRUVATE ISOMERASE"/>
    <property type="match status" value="1"/>
</dbReference>
<dbReference type="InterPro" id="IPR050312">
    <property type="entry name" value="IolE/XylAMocC-like"/>
</dbReference>
<dbReference type="OrthoDB" id="9779184at2"/>
<accession>A0A7J5BRN7</accession>
<sequence>MPVSTSATSQLVLHVALPFPRSRAVVVDLVVRHERAPDRGVEHEVFHGSEFARCWKRKGHAVRIGVLTETRPELTPERAPEHAQHVGAETIAFGAGSCSPRPHCDVPGLQALSTRGEELRAKAADVGLEFSAMNASGNHLYPSEDDADASASDAIRLAGELGVERVVLMSGLPAGTHGDAMSNGITTSWPPETNAMPECQWNDVVLPYWSAFSRFARAVGVAHLAVEMHADQLVYDVPSTLPPRDEIGDRRLYVDHNHLIRMGADPLVAIAEFGEAIVHVHAKDTRIEAAVDVRSGLESLTVDHAPERARNSVTVGRRRSTSCCLTSATRCSPTSTAGSSTERRRRRSSPFSQSGRSTARRSSRSCGACGRCASTVSSSMATADGGTLREHDAEGAREEEGRCWDRGLRPRGRAIRRDGILHRPRAS</sequence>
<keyword evidence="1" id="KW-0119">Carbohydrate metabolism</keyword>
<comment type="caution">
    <text evidence="4">The sequence shown here is derived from an EMBL/GenBank/DDBJ whole genome shotgun (WGS) entry which is preliminary data.</text>
</comment>
<proteinExistence type="predicted"/>
<dbReference type="Pfam" id="PF01261">
    <property type="entry name" value="AP_endonuc_2"/>
    <property type="match status" value="1"/>
</dbReference>